<accession>A0ACC2DCV9</accession>
<gene>
    <name evidence="1" type="ORF">O6H91_06G039000</name>
</gene>
<sequence length="790" mass="91773">MESGQEQQELQQWAQAAKQKDEDSIALQSYTKSDNTRMKELYLESEKAACALTNLERELDTEVTSTQSAQIQLDRTAQALRENHIERQKLIKLWENAVDAIQKRDDSIHKAAEDFASNKTRIRRKKQELDKLAKVVEKESENTMQLKKRIEIDEEEVIEMRELCREEMSSTKEAEEQLDSLKCKAHRAYADLSGLLVQKEKASEELNLKNTKLEKMEKKLASLRKKVHEESCLLDTLEKKESKLEKMYLLDDKNLKLVQKLVNDLREKHFQTSAKLHASQEKEKDITYEINGAKSQARVLSTQIRQLEMTMIKQEEVLYAAEFQIQCLERKVARASGERSDLETREFNSKILLLEKELEEKKNEEVTISTQLKKSEDHHRSVKRNKEELQKQVTQMEERNAELMLESETGLHALKALVKDKEEKMLARDLLQMEVNRLQEILFLKEDSVHGMECTRERLEKSMEERKDEIESHREKQRLELRALQEDLHFLMMKRKKLALSVEKLQAKYEVVLKRVKVEGEEHSFNYYIIKAAQERQTLQQEGYKLEQEVKQVQEDVSALEVAIQELRYANNLLRHSYKSTQCIELEDEQSILKESLKRAFECLQHKEAKYNSLLQEIAETESRIENAEKERISVAVTLKDLQSKLDTARKEDDEQSLKQKRSKLQLEKLSKDLKDTLGNDAERIQKEIILVELREITKDVLYKLKSIGNENPEVGHLVENRVIEAGFKMPSNTSSVRSSLSGSSRGSISSKESHKPGAIPRKGDKKASARSSSSGSIVTMEFGTEDRRL</sequence>
<protein>
    <submittedName>
        <fullName evidence="1">Uncharacterized protein</fullName>
    </submittedName>
</protein>
<evidence type="ECO:0000313" key="1">
    <source>
        <dbReference type="EMBL" id="KAJ7552025.1"/>
    </source>
</evidence>
<evidence type="ECO:0000313" key="2">
    <source>
        <dbReference type="Proteomes" id="UP001162992"/>
    </source>
</evidence>
<organism evidence="1 2">
    <name type="scientific">Diphasiastrum complanatum</name>
    <name type="common">Issler's clubmoss</name>
    <name type="synonym">Lycopodium complanatum</name>
    <dbReference type="NCBI Taxonomy" id="34168"/>
    <lineage>
        <taxon>Eukaryota</taxon>
        <taxon>Viridiplantae</taxon>
        <taxon>Streptophyta</taxon>
        <taxon>Embryophyta</taxon>
        <taxon>Tracheophyta</taxon>
        <taxon>Lycopodiopsida</taxon>
        <taxon>Lycopodiales</taxon>
        <taxon>Lycopodiaceae</taxon>
        <taxon>Lycopodioideae</taxon>
        <taxon>Diphasiastrum</taxon>
    </lineage>
</organism>
<proteinExistence type="predicted"/>
<dbReference type="Proteomes" id="UP001162992">
    <property type="component" value="Chromosome 6"/>
</dbReference>
<dbReference type="EMBL" id="CM055097">
    <property type="protein sequence ID" value="KAJ7552025.1"/>
    <property type="molecule type" value="Genomic_DNA"/>
</dbReference>
<reference evidence="2" key="1">
    <citation type="journal article" date="2024" name="Proc. Natl. Acad. Sci. U.S.A.">
        <title>Extraordinary preservation of gene collinearity over three hundred million years revealed in homosporous lycophytes.</title>
        <authorList>
            <person name="Li C."/>
            <person name="Wickell D."/>
            <person name="Kuo L.Y."/>
            <person name="Chen X."/>
            <person name="Nie B."/>
            <person name="Liao X."/>
            <person name="Peng D."/>
            <person name="Ji J."/>
            <person name="Jenkins J."/>
            <person name="Williams M."/>
            <person name="Shu S."/>
            <person name="Plott C."/>
            <person name="Barry K."/>
            <person name="Rajasekar S."/>
            <person name="Grimwood J."/>
            <person name="Han X."/>
            <person name="Sun S."/>
            <person name="Hou Z."/>
            <person name="He W."/>
            <person name="Dai G."/>
            <person name="Sun C."/>
            <person name="Schmutz J."/>
            <person name="Leebens-Mack J.H."/>
            <person name="Li F.W."/>
            <person name="Wang L."/>
        </authorList>
    </citation>
    <scope>NUCLEOTIDE SEQUENCE [LARGE SCALE GENOMIC DNA]</scope>
    <source>
        <strain evidence="2">cv. PW_Plant_1</strain>
    </source>
</reference>
<keyword evidence="2" id="KW-1185">Reference proteome</keyword>
<comment type="caution">
    <text evidence="1">The sequence shown here is derived from an EMBL/GenBank/DDBJ whole genome shotgun (WGS) entry which is preliminary data.</text>
</comment>
<name>A0ACC2DCV9_DIPCM</name>